<protein>
    <recommendedName>
        <fullName evidence="5">Polyprenol reductase</fullName>
    </recommendedName>
</protein>
<evidence type="ECO:0000313" key="4">
    <source>
        <dbReference type="Proteomes" id="UP001189429"/>
    </source>
</evidence>
<dbReference type="EMBL" id="CAUYUJ010016250">
    <property type="protein sequence ID" value="CAK0863329.1"/>
    <property type="molecule type" value="Genomic_DNA"/>
</dbReference>
<organism evidence="3 4">
    <name type="scientific">Prorocentrum cordatum</name>
    <dbReference type="NCBI Taxonomy" id="2364126"/>
    <lineage>
        <taxon>Eukaryota</taxon>
        <taxon>Sar</taxon>
        <taxon>Alveolata</taxon>
        <taxon>Dinophyceae</taxon>
        <taxon>Prorocentrales</taxon>
        <taxon>Prorocentraceae</taxon>
        <taxon>Prorocentrum</taxon>
    </lineage>
</organism>
<evidence type="ECO:0000313" key="3">
    <source>
        <dbReference type="EMBL" id="CAK0863329.1"/>
    </source>
</evidence>
<name>A0ABN9UTD8_9DINO</name>
<dbReference type="Proteomes" id="UP001189429">
    <property type="component" value="Unassembled WGS sequence"/>
</dbReference>
<keyword evidence="2" id="KW-0812">Transmembrane</keyword>
<sequence length="213" mass="23930">MAKRGRAARRTGGSPRAAPTPAGRSPVRISARFKSGGPASARCMPRRFQEGAVGAVREDRMLKERRSGCASALLSTCAARYHQALFVGVHLVITLLIWSRLCLNELRQQEGVPEFVPAKAPLAPEDAGMPMPKYWQKRLVLPLELGLMHAIIWQMVWLPARMSHHLFALVARTRIRHFICLEHMTFFHMSLGYIMCFFIIVTTSVLSVFVRHG</sequence>
<evidence type="ECO:0000256" key="2">
    <source>
        <dbReference type="SAM" id="Phobius"/>
    </source>
</evidence>
<proteinExistence type="predicted"/>
<feature type="transmembrane region" description="Helical" evidence="2">
    <location>
        <begin position="139"/>
        <end position="160"/>
    </location>
</feature>
<gene>
    <name evidence="3" type="ORF">PCOR1329_LOCUS51519</name>
</gene>
<feature type="region of interest" description="Disordered" evidence="1">
    <location>
        <begin position="1"/>
        <end position="40"/>
    </location>
</feature>
<accession>A0ABN9UTD8</accession>
<keyword evidence="2" id="KW-0472">Membrane</keyword>
<keyword evidence="2" id="KW-1133">Transmembrane helix</keyword>
<keyword evidence="4" id="KW-1185">Reference proteome</keyword>
<feature type="transmembrane region" description="Helical" evidence="2">
    <location>
        <begin position="191"/>
        <end position="210"/>
    </location>
</feature>
<evidence type="ECO:0008006" key="5">
    <source>
        <dbReference type="Google" id="ProtNLM"/>
    </source>
</evidence>
<reference evidence="3" key="1">
    <citation type="submission" date="2023-10" db="EMBL/GenBank/DDBJ databases">
        <authorList>
            <person name="Chen Y."/>
            <person name="Shah S."/>
            <person name="Dougan E. K."/>
            <person name="Thang M."/>
            <person name="Chan C."/>
        </authorList>
    </citation>
    <scope>NUCLEOTIDE SEQUENCE [LARGE SCALE GENOMIC DNA]</scope>
</reference>
<evidence type="ECO:0000256" key="1">
    <source>
        <dbReference type="SAM" id="MobiDB-lite"/>
    </source>
</evidence>
<comment type="caution">
    <text evidence="3">The sequence shown here is derived from an EMBL/GenBank/DDBJ whole genome shotgun (WGS) entry which is preliminary data.</text>
</comment>